<protein>
    <submittedName>
        <fullName evidence="1">Uncharacterized protein</fullName>
    </submittedName>
</protein>
<name>A0A0E9XXZ1_ANGAN</name>
<dbReference type="AlphaFoldDB" id="A0A0E9XXZ1"/>
<proteinExistence type="predicted"/>
<reference evidence="1" key="2">
    <citation type="journal article" date="2015" name="Fish Shellfish Immunol.">
        <title>Early steps in the European eel (Anguilla anguilla)-Vibrio vulnificus interaction in the gills: Role of the RtxA13 toxin.</title>
        <authorList>
            <person name="Callol A."/>
            <person name="Pajuelo D."/>
            <person name="Ebbesson L."/>
            <person name="Teles M."/>
            <person name="MacKenzie S."/>
            <person name="Amaro C."/>
        </authorList>
    </citation>
    <scope>NUCLEOTIDE SEQUENCE</scope>
</reference>
<reference evidence="1" key="1">
    <citation type="submission" date="2014-11" db="EMBL/GenBank/DDBJ databases">
        <authorList>
            <person name="Amaro Gonzalez C."/>
        </authorList>
    </citation>
    <scope>NUCLEOTIDE SEQUENCE</scope>
</reference>
<organism evidence="1">
    <name type="scientific">Anguilla anguilla</name>
    <name type="common">European freshwater eel</name>
    <name type="synonym">Muraena anguilla</name>
    <dbReference type="NCBI Taxonomy" id="7936"/>
    <lineage>
        <taxon>Eukaryota</taxon>
        <taxon>Metazoa</taxon>
        <taxon>Chordata</taxon>
        <taxon>Craniata</taxon>
        <taxon>Vertebrata</taxon>
        <taxon>Euteleostomi</taxon>
        <taxon>Actinopterygii</taxon>
        <taxon>Neopterygii</taxon>
        <taxon>Teleostei</taxon>
        <taxon>Anguilliformes</taxon>
        <taxon>Anguillidae</taxon>
        <taxon>Anguilla</taxon>
    </lineage>
</organism>
<accession>A0A0E9XXZ1</accession>
<dbReference type="EMBL" id="GBXM01001311">
    <property type="protein sequence ID" value="JAI07267.1"/>
    <property type="molecule type" value="Transcribed_RNA"/>
</dbReference>
<evidence type="ECO:0000313" key="1">
    <source>
        <dbReference type="EMBL" id="JAI07267.1"/>
    </source>
</evidence>
<sequence length="55" mass="6444">MYRVTSQKIIINCLSHRGVVSIEKHTCIYKRYLSKQNPHTKAHKHISSHLFLISP</sequence>